<feature type="region of interest" description="Disordered" evidence="1">
    <location>
        <begin position="1"/>
        <end position="53"/>
    </location>
</feature>
<sequence length="53" mass="5744">MNDVAQHVVTSATAAEPTKKNVEENVLTSGPKENITTEVRSTEEDPEKSSSKE</sequence>
<protein>
    <submittedName>
        <fullName evidence="2">Uncharacterized protein</fullName>
    </submittedName>
</protein>
<evidence type="ECO:0000313" key="3">
    <source>
        <dbReference type="Proteomes" id="UP000265520"/>
    </source>
</evidence>
<evidence type="ECO:0000256" key="1">
    <source>
        <dbReference type="SAM" id="MobiDB-lite"/>
    </source>
</evidence>
<reference evidence="2 3" key="1">
    <citation type="journal article" date="2018" name="Front. Plant Sci.">
        <title>Red Clover (Trifolium pratense) and Zigzag Clover (T. medium) - A Picture of Genomic Similarities and Differences.</title>
        <authorList>
            <person name="Dluhosova J."/>
            <person name="Istvanek J."/>
            <person name="Nedelnik J."/>
            <person name="Repkova J."/>
        </authorList>
    </citation>
    <scope>NUCLEOTIDE SEQUENCE [LARGE SCALE GENOMIC DNA]</scope>
    <source>
        <strain evidence="3">cv. 10/8</strain>
        <tissue evidence="2">Leaf</tissue>
    </source>
</reference>
<dbReference type="Proteomes" id="UP000265520">
    <property type="component" value="Unassembled WGS sequence"/>
</dbReference>
<proteinExistence type="predicted"/>
<comment type="caution">
    <text evidence="2">The sequence shown here is derived from an EMBL/GenBank/DDBJ whole genome shotgun (WGS) entry which is preliminary data.</text>
</comment>
<organism evidence="2 3">
    <name type="scientific">Trifolium medium</name>
    <dbReference type="NCBI Taxonomy" id="97028"/>
    <lineage>
        <taxon>Eukaryota</taxon>
        <taxon>Viridiplantae</taxon>
        <taxon>Streptophyta</taxon>
        <taxon>Embryophyta</taxon>
        <taxon>Tracheophyta</taxon>
        <taxon>Spermatophyta</taxon>
        <taxon>Magnoliopsida</taxon>
        <taxon>eudicotyledons</taxon>
        <taxon>Gunneridae</taxon>
        <taxon>Pentapetalae</taxon>
        <taxon>rosids</taxon>
        <taxon>fabids</taxon>
        <taxon>Fabales</taxon>
        <taxon>Fabaceae</taxon>
        <taxon>Papilionoideae</taxon>
        <taxon>50 kb inversion clade</taxon>
        <taxon>NPAAA clade</taxon>
        <taxon>Hologalegina</taxon>
        <taxon>IRL clade</taxon>
        <taxon>Trifolieae</taxon>
        <taxon>Trifolium</taxon>
    </lineage>
</organism>
<dbReference type="AlphaFoldDB" id="A0A392V196"/>
<evidence type="ECO:0000313" key="2">
    <source>
        <dbReference type="EMBL" id="MCI81182.1"/>
    </source>
</evidence>
<keyword evidence="3" id="KW-1185">Reference proteome</keyword>
<accession>A0A392V196</accession>
<feature type="non-terminal residue" evidence="2">
    <location>
        <position position="53"/>
    </location>
</feature>
<name>A0A392V196_9FABA</name>
<dbReference type="EMBL" id="LXQA011012808">
    <property type="protein sequence ID" value="MCI81182.1"/>
    <property type="molecule type" value="Genomic_DNA"/>
</dbReference>
<feature type="compositionally biased region" description="Basic and acidic residues" evidence="1">
    <location>
        <begin position="40"/>
        <end position="53"/>
    </location>
</feature>